<organism evidence="1 2">
    <name type="scientific">Azospirillum oryzae</name>
    <dbReference type="NCBI Taxonomy" id="286727"/>
    <lineage>
        <taxon>Bacteria</taxon>
        <taxon>Pseudomonadati</taxon>
        <taxon>Pseudomonadota</taxon>
        <taxon>Alphaproteobacteria</taxon>
        <taxon>Rhodospirillales</taxon>
        <taxon>Azospirillaceae</taxon>
        <taxon>Azospirillum</taxon>
    </lineage>
</organism>
<proteinExistence type="predicted"/>
<dbReference type="Proteomes" id="UP000192936">
    <property type="component" value="Unassembled WGS sequence"/>
</dbReference>
<reference evidence="1 2" key="1">
    <citation type="submission" date="2017-04" db="EMBL/GenBank/DDBJ databases">
        <authorList>
            <person name="Afonso C.L."/>
            <person name="Miller P.J."/>
            <person name="Scott M.A."/>
            <person name="Spackman E."/>
            <person name="Goraichik I."/>
            <person name="Dimitrov K.M."/>
            <person name="Suarez D.L."/>
            <person name="Swayne D.E."/>
        </authorList>
    </citation>
    <scope>NUCLEOTIDE SEQUENCE [LARGE SCALE GENOMIC DNA]</scope>
    <source>
        <strain evidence="1 2">A2P</strain>
    </source>
</reference>
<dbReference type="GO" id="GO:0005198">
    <property type="term" value="F:structural molecule activity"/>
    <property type="evidence" value="ECO:0007669"/>
    <property type="project" value="InterPro"/>
</dbReference>
<dbReference type="AlphaFoldDB" id="A0A1X7F8R7"/>
<dbReference type="RefSeq" id="WP_085085465.1">
    <property type="nucleotide sequence ID" value="NZ_FXAK01000005.1"/>
</dbReference>
<dbReference type="NCBIfam" id="TIGR01539">
    <property type="entry name" value="portal_lambda"/>
    <property type="match status" value="1"/>
</dbReference>
<sequence length="546" mass="60382">MNAVTILGPDGNPLPAAPRRAAALAGGGNTPYDAADIYGQHMEAWRPFLWSPDTELNTYRDRIVSRVRDLVRNDGWASGAITRILDNAIGGSFRPISKPDYRALAMYSGNSAFDAKWADEFGRAVEAHWRVWADDPGRYCDAGRRMTATQMLRMGFRHWIVDGDALAILPYLPERVGVGRARFATTVQLINPDRLSNPQMQFDQQSLRGGVEIDQHGAAVAYWIRKAHQADWYDAANSVSWERVPRETAWGRPIVVHHFDNEQAGQHRGGAGVLTPVVQRLKMLIKYDGTELDAAIINAIFAAYIQSPFDPSLVGAALGESDLSAYQDERAAFHKERRTELNGARMPIMFPGEDIKTVTAARPTSNFADFEAAVLRNAAAGIGISAQQLSNDWSDVNYSSARAALLEAWKTLTRRRSDFAVGFASPIYAAWLEEVMETGDVPLPSGVVPEYIECRGSYSRCRWMGPGRGWVDPVAEKQGAVLGMDAGLSTLEEECAEQGLDWEDVLQQRKIEVERFREYGLEVPSWAGMNIPAGQSAQPPKKPEAE</sequence>
<dbReference type="EMBL" id="FXAK01000005">
    <property type="protein sequence ID" value="SMF47984.1"/>
    <property type="molecule type" value="Genomic_DNA"/>
</dbReference>
<dbReference type="OrthoDB" id="9770450at2"/>
<accession>A0A1X7F8R7</accession>
<dbReference type="Pfam" id="PF05136">
    <property type="entry name" value="Phage_portal_2"/>
    <property type="match status" value="1"/>
</dbReference>
<evidence type="ECO:0000313" key="1">
    <source>
        <dbReference type="EMBL" id="SMF47984.1"/>
    </source>
</evidence>
<name>A0A1X7F8R7_9PROT</name>
<dbReference type="GO" id="GO:0019068">
    <property type="term" value="P:virion assembly"/>
    <property type="evidence" value="ECO:0007669"/>
    <property type="project" value="InterPro"/>
</dbReference>
<dbReference type="STRING" id="286727.SAMN02982917_2352"/>
<protein>
    <submittedName>
        <fullName evidence="1">Phage portal protein, lambda family</fullName>
    </submittedName>
</protein>
<evidence type="ECO:0000313" key="2">
    <source>
        <dbReference type="Proteomes" id="UP000192936"/>
    </source>
</evidence>
<dbReference type="InterPro" id="IPR006429">
    <property type="entry name" value="Phage_lambda_portal"/>
</dbReference>
<gene>
    <name evidence="1" type="ORF">SAMN02982917_2352</name>
</gene>